<evidence type="ECO:0000256" key="1">
    <source>
        <dbReference type="ARBA" id="ARBA00006484"/>
    </source>
</evidence>
<accession>A0AAP9UE85</accession>
<comment type="similarity">
    <text evidence="1">Belongs to the short-chain dehydrogenases/reductases (SDR) family.</text>
</comment>
<dbReference type="PRINTS" id="PR01167">
    <property type="entry name" value="INSADHFAMILY"/>
</dbReference>
<dbReference type="AlphaFoldDB" id="A0AAP9UE85"/>
<dbReference type="EMBL" id="CP040626">
    <property type="protein sequence ID" value="QMW91106.1"/>
    <property type="molecule type" value="Genomic_DNA"/>
</dbReference>
<protein>
    <submittedName>
        <fullName evidence="3">SDR family NAD(P)-dependent oxidoreductase</fullName>
    </submittedName>
</protein>
<sequence length="112" mass="12436">MSALYNVVYSATKAFVLSFTEGLYYEYRDKGIQFVAICPGATNTCFFDKAGKSNASGGKLREPEQVVKTALKGLKKNKPFVVDGTKTKFTVLLSKLLPRRVFPILLSKMDTK</sequence>
<proteinExistence type="inferred from homology"/>
<dbReference type="GO" id="GO:0016491">
    <property type="term" value="F:oxidoreductase activity"/>
    <property type="evidence" value="ECO:0007669"/>
    <property type="project" value="UniProtKB-KW"/>
</dbReference>
<keyword evidence="2" id="KW-0560">Oxidoreductase</keyword>
<evidence type="ECO:0000313" key="3">
    <source>
        <dbReference type="EMBL" id="QMW91106.1"/>
    </source>
</evidence>
<dbReference type="InterPro" id="IPR036291">
    <property type="entry name" value="NAD(P)-bd_dom_sf"/>
</dbReference>
<dbReference type="PANTHER" id="PTHR44196">
    <property type="entry name" value="DEHYDROGENASE/REDUCTASE SDR FAMILY MEMBER 7B"/>
    <property type="match status" value="1"/>
</dbReference>
<name>A0AAP9UE85_CLOBU</name>
<dbReference type="GO" id="GO:0016020">
    <property type="term" value="C:membrane"/>
    <property type="evidence" value="ECO:0007669"/>
    <property type="project" value="TreeGrafter"/>
</dbReference>
<evidence type="ECO:0000313" key="4">
    <source>
        <dbReference type="Proteomes" id="UP000515243"/>
    </source>
</evidence>
<dbReference type="PANTHER" id="PTHR44196:SF2">
    <property type="entry name" value="SHORT-CHAIN DEHYDROGENASE-RELATED"/>
    <property type="match status" value="1"/>
</dbReference>
<reference evidence="3 4" key="1">
    <citation type="submission" date="2019-05" db="EMBL/GenBank/DDBJ databases">
        <authorList>
            <person name="Schori C."/>
            <person name="Ahrens C."/>
        </authorList>
    </citation>
    <scope>NUCLEOTIDE SEQUENCE [LARGE SCALE GENOMIC DNA]</scope>
    <source>
        <strain evidence="3 4">DSM 10702</strain>
    </source>
</reference>
<evidence type="ECO:0000256" key="2">
    <source>
        <dbReference type="ARBA" id="ARBA00023002"/>
    </source>
</evidence>
<dbReference type="Gene3D" id="3.40.50.720">
    <property type="entry name" value="NAD(P)-binding Rossmann-like Domain"/>
    <property type="match status" value="1"/>
</dbReference>
<dbReference type="SUPFAM" id="SSF51735">
    <property type="entry name" value="NAD(P)-binding Rossmann-fold domains"/>
    <property type="match status" value="1"/>
</dbReference>
<organism evidence="3 4">
    <name type="scientific">Clostridium butyricum</name>
    <dbReference type="NCBI Taxonomy" id="1492"/>
    <lineage>
        <taxon>Bacteria</taxon>
        <taxon>Bacillati</taxon>
        <taxon>Bacillota</taxon>
        <taxon>Clostridia</taxon>
        <taxon>Eubacteriales</taxon>
        <taxon>Clostridiaceae</taxon>
        <taxon>Clostridium</taxon>
    </lineage>
</organism>
<gene>
    <name evidence="3" type="ORF">FF104_09035</name>
</gene>
<dbReference type="InterPro" id="IPR002347">
    <property type="entry name" value="SDR_fam"/>
</dbReference>
<dbReference type="Proteomes" id="UP000515243">
    <property type="component" value="Chromosome 1"/>
</dbReference>
<dbReference type="Pfam" id="PF00106">
    <property type="entry name" value="adh_short"/>
    <property type="match status" value="1"/>
</dbReference>